<dbReference type="Proteomes" id="UP000019462">
    <property type="component" value="Unassembled WGS sequence"/>
</dbReference>
<protein>
    <submittedName>
        <fullName evidence="2">Uncharacterized protein</fullName>
    </submittedName>
</protein>
<evidence type="ECO:0000313" key="3">
    <source>
        <dbReference type="Proteomes" id="UP000019462"/>
    </source>
</evidence>
<name>W3VMJ7_MOEAP</name>
<feature type="compositionally biased region" description="Polar residues" evidence="1">
    <location>
        <begin position="815"/>
        <end position="827"/>
    </location>
</feature>
<dbReference type="OrthoDB" id="21648at2759"/>
<feature type="region of interest" description="Disordered" evidence="1">
    <location>
        <begin position="679"/>
        <end position="827"/>
    </location>
</feature>
<comment type="caution">
    <text evidence="2">The sequence shown here is derived from an EMBL/GenBank/DDBJ whole genome shotgun (WGS) entry which is preliminary data.</text>
</comment>
<evidence type="ECO:0000313" key="2">
    <source>
        <dbReference type="EMBL" id="ETS62868.1"/>
    </source>
</evidence>
<proteinExistence type="predicted"/>
<feature type="compositionally biased region" description="Polar residues" evidence="1">
    <location>
        <begin position="749"/>
        <end position="758"/>
    </location>
</feature>
<feature type="compositionally biased region" description="Acidic residues" evidence="1">
    <location>
        <begin position="463"/>
        <end position="472"/>
    </location>
</feature>
<keyword evidence="3" id="KW-1185">Reference proteome</keyword>
<feature type="region of interest" description="Disordered" evidence="1">
    <location>
        <begin position="371"/>
        <end position="400"/>
    </location>
</feature>
<feature type="region of interest" description="Disordered" evidence="1">
    <location>
        <begin position="1"/>
        <end position="132"/>
    </location>
</feature>
<feature type="region of interest" description="Disordered" evidence="1">
    <location>
        <begin position="463"/>
        <end position="485"/>
    </location>
</feature>
<feature type="compositionally biased region" description="Low complexity" evidence="1">
    <location>
        <begin position="473"/>
        <end position="485"/>
    </location>
</feature>
<feature type="compositionally biased region" description="Polar residues" evidence="1">
    <location>
        <begin position="89"/>
        <end position="98"/>
    </location>
</feature>
<feature type="compositionally biased region" description="Low complexity" evidence="1">
    <location>
        <begin position="17"/>
        <end position="34"/>
    </location>
</feature>
<dbReference type="InterPro" id="IPR021900">
    <property type="entry name" value="DUF3512"/>
</dbReference>
<sequence>MTSPLRRSTRGTRNADATATSPEPSAMSPSASPTKLDRKRKRVDESDEQPPELHTPDQHASAAASNSAVNGHSDASAPADKANGVADDTATQDASQKKQLPPTLQALLGISSSRPTQALERAKTADESSSSKVDELLLLEEDATKLLAIADTLNVADLPATAPQPDVKGKSRSAKASSTASHAIRAILQPGTPLRDVRARLLSAREPLLSKPQVAQHLRTSQTATPPESLSTDLAHLSSLTLILGLVDQLACRMRDSHPQTDAIKAELLCADVETRARLLESRMAQTAKEGKATASQSARVHVRPSEDRSSDVEATNRYALHMRLPRGDYFTKAIPLDRDQLKKLDPAQADIVQISAQSEEQMRTLKRQGHVPTPTLGQRLGRSGHRHRSDSKRSMQPKLQPVTFLNYGNYASFAPSYDSSASSISYATSAALWRTSAKAHRSLSLTWGARPFQEEDLLAADDDDDDEEDADTSSAAIAAPAPLSDAAHVDAEGDVAMADSPEDDVAAALRELLDGVDQGGVNESLHKLSEDELITSHLRFNMMLLHRLQEFQWARLRRSYGPGASSRKAILATEEESPSADEEATAALLLESLSAMVALQPRAVNLASEAVESLVPHASKLRAFSASSGAIDPDLLGDVRDGFWGALDANVVKSTRTSVVASETPLLLRDDVTVRLADGSGSKAKKTSRRMGPGGTQVEERGRGTLERFASSRTYDQSNDRHDAEPARTTGPPHSTLARSPSKGDETPSASRTPSQGPSHASPMPAHPHMHAAYGPGQAQGMTPQSQRLMPGPNASYAFASPSGGPNHLGRPMQYQQPAYAQSPSR</sequence>
<feature type="region of interest" description="Disordered" evidence="1">
    <location>
        <begin position="285"/>
        <end position="313"/>
    </location>
</feature>
<dbReference type="Pfam" id="PF12024">
    <property type="entry name" value="DUF3512"/>
    <property type="match status" value="1"/>
</dbReference>
<accession>W3VMJ7</accession>
<dbReference type="AlphaFoldDB" id="W3VMJ7"/>
<dbReference type="EMBL" id="AWNI01000009">
    <property type="protein sequence ID" value="ETS62868.1"/>
    <property type="molecule type" value="Genomic_DNA"/>
</dbReference>
<gene>
    <name evidence="2" type="ORF">PaG_02626</name>
</gene>
<dbReference type="HOGENOM" id="CLU_348560_0_0_1"/>
<organism evidence="2 3">
    <name type="scientific">Moesziomyces aphidis</name>
    <name type="common">Pseudozyma aphidis</name>
    <dbReference type="NCBI Taxonomy" id="84754"/>
    <lineage>
        <taxon>Eukaryota</taxon>
        <taxon>Fungi</taxon>
        <taxon>Dikarya</taxon>
        <taxon>Basidiomycota</taxon>
        <taxon>Ustilaginomycotina</taxon>
        <taxon>Ustilaginomycetes</taxon>
        <taxon>Ustilaginales</taxon>
        <taxon>Ustilaginaceae</taxon>
        <taxon>Moesziomyces</taxon>
    </lineage>
</organism>
<evidence type="ECO:0000256" key="1">
    <source>
        <dbReference type="SAM" id="MobiDB-lite"/>
    </source>
</evidence>
<feature type="region of interest" description="Disordered" evidence="1">
    <location>
        <begin position="159"/>
        <end position="182"/>
    </location>
</feature>
<reference evidence="2 3" key="1">
    <citation type="journal article" date="2014" name="Genome Announc.">
        <title>Genome sequence of the basidiomycetous fungus Pseudozyma aphidis DSM70725, an efficient producer of biosurfactant mannosylerythritol lipids.</title>
        <authorList>
            <person name="Lorenz S."/>
            <person name="Guenther M."/>
            <person name="Grumaz C."/>
            <person name="Rupp S."/>
            <person name="Zibek S."/>
            <person name="Sohn K."/>
        </authorList>
    </citation>
    <scope>NUCLEOTIDE SEQUENCE [LARGE SCALE GENOMIC DNA]</scope>
    <source>
        <strain evidence="3">ATCC 32657 / CBS 517.83 / DSM 70725 / JCM 10318 / NBRC 10182 / NRRL Y-7954 / St-0401</strain>
    </source>
</reference>